<gene>
    <name evidence="3" type="ORF">J506_2979</name>
    <name evidence="2" type="ORF">J506_3862</name>
    <name evidence="1" type="ORF">J506_4077</name>
</gene>
<comment type="caution">
    <text evidence="2">The sequence shown here is derived from an EMBL/GenBank/DDBJ whole genome shotgun (WGS) entry which is preliminary data.</text>
</comment>
<dbReference type="EMBL" id="JEXD01000030">
    <property type="protein sequence ID" value="EXC05918.1"/>
    <property type="molecule type" value="Genomic_DNA"/>
</dbReference>
<proteinExistence type="predicted"/>
<dbReference type="Proteomes" id="UP000021108">
    <property type="component" value="Unassembled WGS sequence"/>
</dbReference>
<dbReference type="EMBL" id="JEXD01000065">
    <property type="protein sequence ID" value="EXC04332.1"/>
    <property type="molecule type" value="Genomic_DNA"/>
</dbReference>
<dbReference type="AlphaFoldDB" id="A0A009Q4L7"/>
<evidence type="ECO:0000313" key="1">
    <source>
        <dbReference type="EMBL" id="EXC03558.1"/>
    </source>
</evidence>
<organism evidence="2 4">
    <name type="scientific">Acinetobacter baumannii 625974</name>
    <dbReference type="NCBI Taxonomy" id="1310607"/>
    <lineage>
        <taxon>Bacteria</taxon>
        <taxon>Pseudomonadati</taxon>
        <taxon>Pseudomonadota</taxon>
        <taxon>Gammaproteobacteria</taxon>
        <taxon>Moraxellales</taxon>
        <taxon>Moraxellaceae</taxon>
        <taxon>Acinetobacter</taxon>
        <taxon>Acinetobacter calcoaceticus/baumannii complex</taxon>
    </lineage>
</organism>
<evidence type="ECO:0000313" key="4">
    <source>
        <dbReference type="Proteomes" id="UP000021108"/>
    </source>
</evidence>
<dbReference type="GeneID" id="97424881"/>
<protein>
    <submittedName>
        <fullName evidence="2">Transcription-repair coupling factor</fullName>
    </submittedName>
</protein>
<reference evidence="2 4" key="1">
    <citation type="submission" date="2014-02" db="EMBL/GenBank/DDBJ databases">
        <title>Comparative genomics and transcriptomics to identify genetic mechanisms underlying the emergence of carbapenem resistant Acinetobacter baumannii (CRAb).</title>
        <authorList>
            <person name="Harris A.D."/>
            <person name="Johnson K.J."/>
            <person name="George J."/>
            <person name="Shefchek K."/>
            <person name="Daugherty S.C."/>
            <person name="Parankush S."/>
            <person name="Sadzewicz L."/>
            <person name="Tallon L."/>
            <person name="Sengamalay N."/>
            <person name="Hazen T.H."/>
            <person name="Rasko D.A."/>
        </authorList>
    </citation>
    <scope>NUCLEOTIDE SEQUENCE [LARGE SCALE GENOMIC DNA]</scope>
    <source>
        <strain evidence="2 4">625974</strain>
    </source>
</reference>
<sequence length="69" mass="8160">MSYTYLTAQQLAEKIQYDARTIRNQLKDSVFIEGVHYIRPFGGRKILFVWERIETEMLKFTGLSMDALQ</sequence>
<dbReference type="RefSeq" id="WP_000122748.1">
    <property type="nucleotide sequence ID" value="NZ_JEXD01000030.1"/>
</dbReference>
<accession>A0A009Q4L7</accession>
<evidence type="ECO:0000313" key="2">
    <source>
        <dbReference type="EMBL" id="EXC04332.1"/>
    </source>
</evidence>
<dbReference type="EMBL" id="JEXD01000097">
    <property type="protein sequence ID" value="EXC03558.1"/>
    <property type="molecule type" value="Genomic_DNA"/>
</dbReference>
<dbReference type="PATRIC" id="fig|1310607.3.peg.2884"/>
<name>A0A009Q4L7_ACIBA</name>
<evidence type="ECO:0000313" key="3">
    <source>
        <dbReference type="EMBL" id="EXC05918.1"/>
    </source>
</evidence>